<evidence type="ECO:0000256" key="6">
    <source>
        <dbReference type="PIRSR" id="PIRSR602401-1"/>
    </source>
</evidence>
<keyword evidence="3 6" id="KW-0479">Metal-binding</keyword>
<evidence type="ECO:0000256" key="5">
    <source>
        <dbReference type="ARBA" id="ARBA00023004"/>
    </source>
</evidence>
<dbReference type="InterPro" id="IPR002401">
    <property type="entry name" value="Cyt_P450_E_grp-I"/>
</dbReference>
<evidence type="ECO:0000256" key="1">
    <source>
        <dbReference type="ARBA" id="ARBA00001971"/>
    </source>
</evidence>
<dbReference type="CDD" id="cd11059">
    <property type="entry name" value="CYP_fungal"/>
    <property type="match status" value="1"/>
</dbReference>
<dbReference type="GO" id="GO:0020037">
    <property type="term" value="F:heme binding"/>
    <property type="evidence" value="ECO:0007669"/>
    <property type="project" value="InterPro"/>
</dbReference>
<comment type="cofactor">
    <cofactor evidence="1 6">
        <name>heme</name>
        <dbReference type="ChEBI" id="CHEBI:30413"/>
    </cofactor>
</comment>
<dbReference type="InterPro" id="IPR050121">
    <property type="entry name" value="Cytochrome_P450_monoxygenase"/>
</dbReference>
<evidence type="ECO:0000256" key="3">
    <source>
        <dbReference type="ARBA" id="ARBA00022723"/>
    </source>
</evidence>
<keyword evidence="4 7" id="KW-0560">Oxidoreductase</keyword>
<evidence type="ECO:0000313" key="9">
    <source>
        <dbReference type="Proteomes" id="UP000243723"/>
    </source>
</evidence>
<name>A0A2P8A0L6_9PEZI</name>
<dbReference type="InterPro" id="IPR036396">
    <property type="entry name" value="Cyt_P450_sf"/>
</dbReference>
<dbReference type="Gene3D" id="1.10.630.10">
    <property type="entry name" value="Cytochrome P450"/>
    <property type="match status" value="1"/>
</dbReference>
<evidence type="ECO:0000256" key="7">
    <source>
        <dbReference type="RuleBase" id="RU000461"/>
    </source>
</evidence>
<dbReference type="PANTHER" id="PTHR24305:SF96">
    <property type="entry name" value="CYTOCHROME P450 MONOOXYGENASE STCB-RELATED"/>
    <property type="match status" value="1"/>
</dbReference>
<dbReference type="EMBL" id="NHZQ01000087">
    <property type="protein sequence ID" value="PSK54014.1"/>
    <property type="molecule type" value="Genomic_DNA"/>
</dbReference>
<gene>
    <name evidence="8" type="ORF">B9Z65_7820</name>
</gene>
<keyword evidence="7" id="KW-0503">Monooxygenase</keyword>
<evidence type="ECO:0000256" key="4">
    <source>
        <dbReference type="ARBA" id="ARBA00023002"/>
    </source>
</evidence>
<dbReference type="InterPro" id="IPR017972">
    <property type="entry name" value="Cyt_P450_CS"/>
</dbReference>
<dbReference type="InterPro" id="IPR001128">
    <property type="entry name" value="Cyt_P450"/>
</dbReference>
<dbReference type="Pfam" id="PF00067">
    <property type="entry name" value="p450"/>
    <property type="match status" value="1"/>
</dbReference>
<dbReference type="Proteomes" id="UP000243723">
    <property type="component" value="Unassembled WGS sequence"/>
</dbReference>
<evidence type="ECO:0000256" key="2">
    <source>
        <dbReference type="ARBA" id="ARBA00010617"/>
    </source>
</evidence>
<protein>
    <submittedName>
        <fullName evidence="8">Isotrichodermin C-15 hydroxylase</fullName>
    </submittedName>
</protein>
<sequence>MISLYLATAVWAIALVVYKLVASIRKAYLTPLRKVPGPWHAKFSNLRLKYAIVTGTRTEYIHSLHQQYGPFVRIEPNEVAVADLQATKEIHKIGGGFLKAEFYRNMRTGAPDGPDALFSMVNPKQHAARRKLFARGFSQFSLREQWEPLVQERVRLAVQRMKEESAAKGATDILKWWMFMATDVSANVMFGDSFHMLESGQKVDYIRAIEHSLLGTVLMTELWPVWRIFRAFPFGALRSICYANAILLEQGKQAMRNIKQTQHASSIFDQMAAKSEKEDETLTEEDVVSEAANFILAGTDTTANTATYMIWALLNHPQARRALEQELDTVQEPLSDAKLEELQVLGACVEETLRLYGAAPASEPRSVPDGGATLGGYYLPVGATVSTQSWTTHRQPDLFPEPYKFDITRWLEPGRVSPAARQAMAPFGHGARICMGIHLAKMELRLAAAVFIRECKNARIAPSTTPQSMEIVNHFLIAPKSGKCEIVIG</sequence>
<organism evidence="8 9">
    <name type="scientific">Elsinoe australis</name>
    <dbReference type="NCBI Taxonomy" id="40998"/>
    <lineage>
        <taxon>Eukaryota</taxon>
        <taxon>Fungi</taxon>
        <taxon>Dikarya</taxon>
        <taxon>Ascomycota</taxon>
        <taxon>Pezizomycotina</taxon>
        <taxon>Dothideomycetes</taxon>
        <taxon>Dothideomycetidae</taxon>
        <taxon>Myriangiales</taxon>
        <taxon>Elsinoaceae</taxon>
        <taxon>Elsinoe</taxon>
    </lineage>
</organism>
<dbReference type="PANTHER" id="PTHR24305">
    <property type="entry name" value="CYTOCHROME P450"/>
    <property type="match status" value="1"/>
</dbReference>
<keyword evidence="6 7" id="KW-0349">Heme</keyword>
<reference evidence="8 9" key="1">
    <citation type="submission" date="2017-05" db="EMBL/GenBank/DDBJ databases">
        <title>Draft genome sequence of Elsinoe australis.</title>
        <authorList>
            <person name="Cheng Q."/>
        </authorList>
    </citation>
    <scope>NUCLEOTIDE SEQUENCE [LARGE SCALE GENOMIC DNA]</scope>
    <source>
        <strain evidence="8 9">NL1</strain>
    </source>
</reference>
<keyword evidence="9" id="KW-1185">Reference proteome</keyword>
<proteinExistence type="inferred from homology"/>
<dbReference type="PRINTS" id="PR00385">
    <property type="entry name" value="P450"/>
</dbReference>
<comment type="similarity">
    <text evidence="2 7">Belongs to the cytochrome P450 family.</text>
</comment>
<accession>A0A2P8A0L6</accession>
<comment type="caution">
    <text evidence="8">The sequence shown here is derived from an EMBL/GenBank/DDBJ whole genome shotgun (WGS) entry which is preliminary data.</text>
</comment>
<dbReference type="OrthoDB" id="1470350at2759"/>
<evidence type="ECO:0000313" key="8">
    <source>
        <dbReference type="EMBL" id="PSK54014.1"/>
    </source>
</evidence>
<dbReference type="PRINTS" id="PR00463">
    <property type="entry name" value="EP450I"/>
</dbReference>
<dbReference type="PROSITE" id="PS00086">
    <property type="entry name" value="CYTOCHROME_P450"/>
    <property type="match status" value="1"/>
</dbReference>
<feature type="binding site" description="axial binding residue" evidence="6">
    <location>
        <position position="434"/>
    </location>
    <ligand>
        <name>heme</name>
        <dbReference type="ChEBI" id="CHEBI:30413"/>
    </ligand>
    <ligandPart>
        <name>Fe</name>
        <dbReference type="ChEBI" id="CHEBI:18248"/>
    </ligandPart>
</feature>
<dbReference type="GO" id="GO:0005506">
    <property type="term" value="F:iron ion binding"/>
    <property type="evidence" value="ECO:0007669"/>
    <property type="project" value="InterPro"/>
</dbReference>
<dbReference type="GO" id="GO:0004497">
    <property type="term" value="F:monooxygenase activity"/>
    <property type="evidence" value="ECO:0007669"/>
    <property type="project" value="UniProtKB-KW"/>
</dbReference>
<dbReference type="STRING" id="40998.A0A2P8A0L6"/>
<dbReference type="GO" id="GO:0016705">
    <property type="term" value="F:oxidoreductase activity, acting on paired donors, with incorporation or reduction of molecular oxygen"/>
    <property type="evidence" value="ECO:0007669"/>
    <property type="project" value="InterPro"/>
</dbReference>
<dbReference type="SUPFAM" id="SSF48264">
    <property type="entry name" value="Cytochrome P450"/>
    <property type="match status" value="1"/>
</dbReference>
<dbReference type="AlphaFoldDB" id="A0A2P8A0L6"/>
<keyword evidence="5 6" id="KW-0408">Iron</keyword>